<evidence type="ECO:0000259" key="14">
    <source>
        <dbReference type="Pfam" id="PF08491"/>
    </source>
</evidence>
<evidence type="ECO:0000256" key="4">
    <source>
        <dbReference type="ARBA" id="ARBA00008802"/>
    </source>
</evidence>
<dbReference type="FunFam" id="3.50.50.60:FF:000074">
    <property type="entry name" value="Squalene monooxygenase 2"/>
    <property type="match status" value="1"/>
</dbReference>
<dbReference type="InterPro" id="IPR036188">
    <property type="entry name" value="FAD/NAD-bd_sf"/>
</dbReference>
<dbReference type="GO" id="GO:0009725">
    <property type="term" value="P:response to hormone"/>
    <property type="evidence" value="ECO:0007669"/>
    <property type="project" value="UniProtKB-ARBA"/>
</dbReference>
<keyword evidence="8 13" id="KW-0274">FAD</keyword>
<dbReference type="InterPro" id="IPR013698">
    <property type="entry name" value="Squalene_epoxidase"/>
</dbReference>
<dbReference type="SUPFAM" id="SSF51905">
    <property type="entry name" value="FAD/NAD(P)-binding domain"/>
    <property type="match status" value="1"/>
</dbReference>
<comment type="similarity">
    <text evidence="4 13">Belongs to the squalene monooxygenase family.</text>
</comment>
<dbReference type="GO" id="GO:0050660">
    <property type="term" value="F:flavin adenine dinucleotide binding"/>
    <property type="evidence" value="ECO:0007669"/>
    <property type="project" value="UniProtKB-UniRule"/>
</dbReference>
<protein>
    <recommendedName>
        <fullName evidence="5 13">Squalene monooxygenase</fullName>
        <ecNumber evidence="5 13">1.14.14.17</ecNumber>
    </recommendedName>
</protein>
<name>A0A075DZG2_ASTME</name>
<comment type="function">
    <text evidence="13">Catalyzes the stereospecific oxidation of squalene to (S)-2,3-epoxysqualene, and is considered to be a rate-limiting enzyme in steroid biosynthesis.</text>
</comment>
<dbReference type="PANTHER" id="PTHR10835:SF26">
    <property type="entry name" value="SQUALENE MONOOXYGENASE"/>
    <property type="match status" value="1"/>
</dbReference>
<evidence type="ECO:0000256" key="10">
    <source>
        <dbReference type="ARBA" id="ARBA00023002"/>
    </source>
</evidence>
<evidence type="ECO:0000256" key="6">
    <source>
        <dbReference type="ARBA" id="ARBA00022630"/>
    </source>
</evidence>
<dbReference type="Gene3D" id="3.50.50.60">
    <property type="entry name" value="FAD/NAD(P)-binding domain"/>
    <property type="match status" value="1"/>
</dbReference>
<dbReference type="GO" id="GO:0016020">
    <property type="term" value="C:membrane"/>
    <property type="evidence" value="ECO:0007669"/>
    <property type="project" value="UniProtKB-SubCell"/>
</dbReference>
<dbReference type="EMBL" id="KJ010819">
    <property type="protein sequence ID" value="AHY94896.1"/>
    <property type="molecule type" value="mRNA"/>
</dbReference>
<sequence length="528" mass="57407">MEFQYILGGILASSLAFVFVLYSFAQKKKATGIGSSSSSIHVKSNGCAKTSENGIFSHEAEEATDIIIVGAGVAGSALAYTLGKDGRRVHVIERDLSEPDRIVGELLQPGGYLKLLELGLEDCVNEIDAQRVFGYALYKDGKNTKLSYPLENFNTDVSGRSFHNGRFIQRMRQKASSLPNVKLEQGTVTSLLEENGTIRGVHYKNKSGQEFTAKAPLTIVCDGCFSNLRRSLCNPKVESPSHFIGLVLENCNLPHANHGHVILGDPSPILFYPISSTEIRCLVDVPGQKLPSLGNGEMAHYLKTVVAPQVPPELYTSFIAAVDKGNMRSMPNKSMPASPYPTPGALLMGDAFNMRHPLTGGGMTVALSDIVVLRDLLKPLHNLHDASALCKYLESFYTLRKPVASTINTLAGALYKVFCASPDPARKEMRQACFDYLSLGGVFSDGPIALLSGLNPRPLSLVLHFFAVAIYGVGRLFIPFPSPKRMWIGARLISGASGIIFPIIKAEGVRQMFFPATVPAYYRMPPVH</sequence>
<evidence type="ECO:0000256" key="5">
    <source>
        <dbReference type="ARBA" id="ARBA00012312"/>
    </source>
</evidence>
<keyword evidence="7 13" id="KW-0812">Transmembrane</keyword>
<dbReference type="Pfam" id="PF08491">
    <property type="entry name" value="SE"/>
    <property type="match status" value="1"/>
</dbReference>
<comment type="subcellular location">
    <subcellularLocation>
        <location evidence="2 13">Membrane</location>
        <topology evidence="2 13">Multi-pass membrane protein</topology>
    </subcellularLocation>
</comment>
<evidence type="ECO:0000256" key="13">
    <source>
        <dbReference type="RuleBase" id="RU367121"/>
    </source>
</evidence>
<evidence type="ECO:0000256" key="2">
    <source>
        <dbReference type="ARBA" id="ARBA00004141"/>
    </source>
</evidence>
<comment type="pathway">
    <text evidence="3">Terpene metabolism; lanosterol biosynthesis; lanosterol from farnesyl diphosphate: step 2/3.</text>
</comment>
<evidence type="ECO:0000256" key="1">
    <source>
        <dbReference type="ARBA" id="ARBA00001974"/>
    </source>
</evidence>
<evidence type="ECO:0000256" key="3">
    <source>
        <dbReference type="ARBA" id="ARBA00005018"/>
    </source>
</evidence>
<dbReference type="InterPro" id="IPR040125">
    <property type="entry name" value="Squalene_monox"/>
</dbReference>
<comment type="cofactor">
    <cofactor evidence="1 13">
        <name>FAD</name>
        <dbReference type="ChEBI" id="CHEBI:57692"/>
    </cofactor>
</comment>
<feature type="transmembrane region" description="Helical" evidence="13">
    <location>
        <begin position="6"/>
        <end position="25"/>
    </location>
</feature>
<dbReference type="EC" id="1.14.14.17" evidence="5 13"/>
<keyword evidence="10 13" id="KW-0560">Oxidoreductase</keyword>
<feature type="domain" description="Squalene epoxidase" evidence="14">
    <location>
        <begin position="214"/>
        <end position="487"/>
    </location>
</feature>
<dbReference type="AlphaFoldDB" id="A0A075DZG2"/>
<evidence type="ECO:0000256" key="7">
    <source>
        <dbReference type="ARBA" id="ARBA00022692"/>
    </source>
</evidence>
<dbReference type="SMR" id="A0A075DZG2"/>
<dbReference type="Pfam" id="PF13450">
    <property type="entry name" value="NAD_binding_8"/>
    <property type="match status" value="1"/>
</dbReference>
<dbReference type="GO" id="GO:0005783">
    <property type="term" value="C:endoplasmic reticulum"/>
    <property type="evidence" value="ECO:0007669"/>
    <property type="project" value="TreeGrafter"/>
</dbReference>
<reference evidence="15" key="1">
    <citation type="journal article" date="2014" name="Molecules">
        <title>Accumulation of Astragalosides and Related Gene Expression in Different Organs of Astragalus Membranaceus Bge. var Mongholicus (Bge.).</title>
        <authorList>
            <person name="Kim Y.B."/>
            <person name="Thwe A.A."/>
            <person name="Li X."/>
            <person name="Tuan P.A."/>
            <person name="Lee S."/>
            <person name="Lee J.W."/>
            <person name="Arasu M.V."/>
            <person name="Al-Dhabi N.A."/>
            <person name="Park S.U."/>
        </authorList>
    </citation>
    <scope>NUCLEOTIDE SEQUENCE</scope>
</reference>
<feature type="transmembrane region" description="Helical" evidence="13">
    <location>
        <begin position="461"/>
        <end position="480"/>
    </location>
</feature>
<feature type="transmembrane region" description="Helical" evidence="13">
    <location>
        <begin position="486"/>
        <end position="504"/>
    </location>
</feature>
<keyword evidence="6 13" id="KW-0285">Flavoprotein</keyword>
<comment type="catalytic activity">
    <reaction evidence="12 13">
        <text>squalene + reduced [NADPH--hemoprotein reductase] + O2 = (S)-2,3-epoxysqualene + oxidized [NADPH--hemoprotein reductase] + H2O + H(+)</text>
        <dbReference type="Rhea" id="RHEA:25282"/>
        <dbReference type="Rhea" id="RHEA-COMP:11964"/>
        <dbReference type="Rhea" id="RHEA-COMP:11965"/>
        <dbReference type="ChEBI" id="CHEBI:15377"/>
        <dbReference type="ChEBI" id="CHEBI:15378"/>
        <dbReference type="ChEBI" id="CHEBI:15379"/>
        <dbReference type="ChEBI" id="CHEBI:15440"/>
        <dbReference type="ChEBI" id="CHEBI:15441"/>
        <dbReference type="ChEBI" id="CHEBI:57618"/>
        <dbReference type="ChEBI" id="CHEBI:58210"/>
        <dbReference type="EC" id="1.14.14.17"/>
    </reaction>
</comment>
<dbReference type="UniPathway" id="UPA00767">
    <property type="reaction ID" value="UER00752"/>
</dbReference>
<evidence type="ECO:0000256" key="11">
    <source>
        <dbReference type="ARBA" id="ARBA00023136"/>
    </source>
</evidence>
<dbReference type="PRINTS" id="PR00420">
    <property type="entry name" value="RNGMNOXGNASE"/>
</dbReference>
<keyword evidence="9 13" id="KW-1133">Transmembrane helix</keyword>
<dbReference type="GO" id="GO:0004506">
    <property type="term" value="F:squalene monooxygenase activity"/>
    <property type="evidence" value="ECO:0007669"/>
    <property type="project" value="UniProtKB-UniRule"/>
</dbReference>
<evidence type="ECO:0000256" key="9">
    <source>
        <dbReference type="ARBA" id="ARBA00022989"/>
    </source>
</evidence>
<organism evidence="15">
    <name type="scientific">Astragalus membranaceus</name>
    <name type="common">Membranous milk-vetch</name>
    <name type="synonym">Phaca membranacea</name>
    <dbReference type="NCBI Taxonomy" id="649199"/>
    <lineage>
        <taxon>Eukaryota</taxon>
        <taxon>Viridiplantae</taxon>
        <taxon>Streptophyta</taxon>
        <taxon>Embryophyta</taxon>
        <taxon>Tracheophyta</taxon>
        <taxon>Spermatophyta</taxon>
        <taxon>Magnoliopsida</taxon>
        <taxon>eudicotyledons</taxon>
        <taxon>Gunneridae</taxon>
        <taxon>Pentapetalae</taxon>
        <taxon>rosids</taxon>
        <taxon>fabids</taxon>
        <taxon>Fabales</taxon>
        <taxon>Fabaceae</taxon>
        <taxon>Papilionoideae</taxon>
        <taxon>50 kb inversion clade</taxon>
        <taxon>NPAAA clade</taxon>
        <taxon>Hologalegina</taxon>
        <taxon>IRL clade</taxon>
        <taxon>Galegeae</taxon>
        <taxon>Astragalus</taxon>
    </lineage>
</organism>
<evidence type="ECO:0000256" key="8">
    <source>
        <dbReference type="ARBA" id="ARBA00022827"/>
    </source>
</evidence>
<dbReference type="PANTHER" id="PTHR10835">
    <property type="entry name" value="SQUALENE MONOOXYGENASE"/>
    <property type="match status" value="1"/>
</dbReference>
<gene>
    <name evidence="15" type="primary">SE</name>
</gene>
<dbReference type="GO" id="GO:0016126">
    <property type="term" value="P:sterol biosynthetic process"/>
    <property type="evidence" value="ECO:0007669"/>
    <property type="project" value="UniProtKB-UniRule"/>
</dbReference>
<proteinExistence type="evidence at transcript level"/>
<evidence type="ECO:0000256" key="12">
    <source>
        <dbReference type="ARBA" id="ARBA00048658"/>
    </source>
</evidence>
<keyword evidence="11 13" id="KW-0472">Membrane</keyword>
<accession>A0A075DZG2</accession>
<evidence type="ECO:0000313" key="15">
    <source>
        <dbReference type="EMBL" id="AHY94896.1"/>
    </source>
</evidence>